<dbReference type="EMBL" id="OC000613">
    <property type="protein sequence ID" value="CAD7257861.1"/>
    <property type="molecule type" value="Genomic_DNA"/>
</dbReference>
<feature type="domain" description="Ig-like" evidence="1">
    <location>
        <begin position="45"/>
        <end position="137"/>
    </location>
</feature>
<dbReference type="InterPro" id="IPR013783">
    <property type="entry name" value="Ig-like_fold"/>
</dbReference>
<sequence>MICSILSLDVIVENFGNDVRFSNFTTHRHILILADEVHIGDIRIPAHFRSRAVNQSGVAGDGVVLMCEVDGDLPLRVAWSAAHRPLAPGHSRVMERHTPTGIVTELQLDDLARRDAGPYRCSAANDYGQDEMIIYLTVKGCATGVAPGFGDSLGWAMVVSLEFGVPSGWTMGVDLEFGWATGVTPEFGVSSGCATGVAPGFGDSLGWAMVVSLKFGVSSGWTMVVDLEFGWIMVVSMELGDSLGWAVAVDMQLGDSLGWTTGVSMELAPSHLWGREGEALYQGCSKNDILMERAGLGLHSPVGLSPRCFKLIPLRDWSFT</sequence>
<organism evidence="2">
    <name type="scientific">Timema shepardi</name>
    <name type="common">Walking stick</name>
    <dbReference type="NCBI Taxonomy" id="629360"/>
    <lineage>
        <taxon>Eukaryota</taxon>
        <taxon>Metazoa</taxon>
        <taxon>Ecdysozoa</taxon>
        <taxon>Arthropoda</taxon>
        <taxon>Hexapoda</taxon>
        <taxon>Insecta</taxon>
        <taxon>Pterygota</taxon>
        <taxon>Neoptera</taxon>
        <taxon>Polyneoptera</taxon>
        <taxon>Phasmatodea</taxon>
        <taxon>Timematodea</taxon>
        <taxon>Timematoidea</taxon>
        <taxon>Timematidae</taxon>
        <taxon>Timema</taxon>
    </lineage>
</organism>
<dbReference type="AlphaFoldDB" id="A0A7R9FWL8"/>
<evidence type="ECO:0000313" key="2">
    <source>
        <dbReference type="EMBL" id="CAD7257861.1"/>
    </source>
</evidence>
<proteinExistence type="predicted"/>
<dbReference type="InterPro" id="IPR013098">
    <property type="entry name" value="Ig_I-set"/>
</dbReference>
<evidence type="ECO:0000259" key="1">
    <source>
        <dbReference type="PROSITE" id="PS50835"/>
    </source>
</evidence>
<dbReference type="InterPro" id="IPR007110">
    <property type="entry name" value="Ig-like_dom"/>
</dbReference>
<protein>
    <recommendedName>
        <fullName evidence="1">Ig-like domain-containing protein</fullName>
    </recommendedName>
</protein>
<dbReference type="SUPFAM" id="SSF48726">
    <property type="entry name" value="Immunoglobulin"/>
    <property type="match status" value="1"/>
</dbReference>
<dbReference type="InterPro" id="IPR036179">
    <property type="entry name" value="Ig-like_dom_sf"/>
</dbReference>
<dbReference type="SMART" id="SM00409">
    <property type="entry name" value="IG"/>
    <property type="match status" value="1"/>
</dbReference>
<gene>
    <name evidence="2" type="ORF">TSIB3V08_LOCUS2108</name>
</gene>
<name>A0A7R9FWL8_TIMSH</name>
<reference evidence="2" key="1">
    <citation type="submission" date="2020-11" db="EMBL/GenBank/DDBJ databases">
        <authorList>
            <person name="Tran Van P."/>
        </authorList>
    </citation>
    <scope>NUCLEOTIDE SEQUENCE</scope>
</reference>
<accession>A0A7R9FWL8</accession>
<dbReference type="InterPro" id="IPR003599">
    <property type="entry name" value="Ig_sub"/>
</dbReference>
<dbReference type="Gene3D" id="2.60.40.10">
    <property type="entry name" value="Immunoglobulins"/>
    <property type="match status" value="1"/>
</dbReference>
<dbReference type="Pfam" id="PF07679">
    <property type="entry name" value="I-set"/>
    <property type="match status" value="1"/>
</dbReference>
<dbReference type="PROSITE" id="PS50835">
    <property type="entry name" value="IG_LIKE"/>
    <property type="match status" value="1"/>
</dbReference>